<gene>
    <name evidence="1" type="ORF">QQ91_0009290</name>
</gene>
<dbReference type="InterPro" id="IPR029063">
    <property type="entry name" value="SAM-dependent_MTases_sf"/>
</dbReference>
<dbReference type="Gene3D" id="3.40.50.150">
    <property type="entry name" value="Vaccinia Virus protein VP39"/>
    <property type="match status" value="1"/>
</dbReference>
<evidence type="ECO:0000313" key="2">
    <source>
        <dbReference type="Proteomes" id="UP000031561"/>
    </source>
</evidence>
<dbReference type="Proteomes" id="UP000031561">
    <property type="component" value="Unassembled WGS sequence"/>
</dbReference>
<dbReference type="Pfam" id="PF13489">
    <property type="entry name" value="Methyltransf_23"/>
    <property type="match status" value="1"/>
</dbReference>
<accession>A0ABD4T314</accession>
<dbReference type="GO" id="GO:0008168">
    <property type="term" value="F:methyltransferase activity"/>
    <property type="evidence" value="ECO:0007669"/>
    <property type="project" value="UniProtKB-KW"/>
</dbReference>
<proteinExistence type="predicted"/>
<keyword evidence="1" id="KW-0489">Methyltransferase</keyword>
<keyword evidence="2" id="KW-1185">Reference proteome</keyword>
<sequence>MPDLKTKNTSTDEVINYWLGKLRSGECLLSETSPTSEDTLFIEDLWRLMDQVWDEMGCDNLDLNNDKISSYYQHPVWLLNGYFIENHDLSLQHRNAISDWIVKNNLLSVIDFGGGFGTLGRLITEKSDETIVDIYEPFPSQESLYRCQNHSRIKFVCQLNNQYDCLVCTDVLEHVPDPLSLLAQMVSSVNINGYLLIANHFYPCIKCHLPSTFHFRYSFDQFAEVFGLQSIGICLNSHATIYQKTVNQTPDWKLIRRMERISQQLFFFREFNRYYLLPWKNRIKNFITHPITTVQKARAKFINF</sequence>
<dbReference type="EMBL" id="JTHE03000051">
    <property type="protein sequence ID" value="MCM1983015.1"/>
    <property type="molecule type" value="Genomic_DNA"/>
</dbReference>
<reference evidence="1 2" key="1">
    <citation type="journal article" date="2015" name="Genome Announc.">
        <title>Draft Genome Sequence of Filamentous Marine Cyanobacterium Lyngbya confervoides Strain BDU141951.</title>
        <authorList>
            <person name="Chandrababunaidu M.M."/>
            <person name="Sen D."/>
            <person name="Tripathy S."/>
        </authorList>
    </citation>
    <scope>NUCLEOTIDE SEQUENCE [LARGE SCALE GENOMIC DNA]</scope>
    <source>
        <strain evidence="1 2">BDU141951</strain>
    </source>
</reference>
<dbReference type="AlphaFoldDB" id="A0ABD4T314"/>
<organism evidence="1 2">
    <name type="scientific">Lyngbya confervoides BDU141951</name>
    <dbReference type="NCBI Taxonomy" id="1574623"/>
    <lineage>
        <taxon>Bacteria</taxon>
        <taxon>Bacillati</taxon>
        <taxon>Cyanobacteriota</taxon>
        <taxon>Cyanophyceae</taxon>
        <taxon>Oscillatoriophycideae</taxon>
        <taxon>Oscillatoriales</taxon>
        <taxon>Microcoleaceae</taxon>
        <taxon>Lyngbya</taxon>
    </lineage>
</organism>
<dbReference type="RefSeq" id="WP_236096136.1">
    <property type="nucleotide sequence ID" value="NZ_JTHE03000051.1"/>
</dbReference>
<name>A0ABD4T314_9CYAN</name>
<dbReference type="GO" id="GO:0032259">
    <property type="term" value="P:methylation"/>
    <property type="evidence" value="ECO:0007669"/>
    <property type="project" value="UniProtKB-KW"/>
</dbReference>
<dbReference type="SUPFAM" id="SSF53335">
    <property type="entry name" value="S-adenosyl-L-methionine-dependent methyltransferases"/>
    <property type="match status" value="1"/>
</dbReference>
<keyword evidence="1" id="KW-0808">Transferase</keyword>
<comment type="caution">
    <text evidence="1">The sequence shown here is derived from an EMBL/GenBank/DDBJ whole genome shotgun (WGS) entry which is preliminary data.</text>
</comment>
<protein>
    <submittedName>
        <fullName evidence="1">Class I SAM-dependent methyltransferase</fullName>
    </submittedName>
</protein>
<evidence type="ECO:0000313" key="1">
    <source>
        <dbReference type="EMBL" id="MCM1983015.1"/>
    </source>
</evidence>